<feature type="compositionally biased region" description="Polar residues" evidence="1">
    <location>
        <begin position="37"/>
        <end position="52"/>
    </location>
</feature>
<dbReference type="OrthoDB" id="3692311at2759"/>
<feature type="region of interest" description="Disordered" evidence="1">
    <location>
        <begin position="215"/>
        <end position="247"/>
    </location>
</feature>
<evidence type="ECO:0000256" key="1">
    <source>
        <dbReference type="SAM" id="MobiDB-lite"/>
    </source>
</evidence>
<keyword evidence="2" id="KW-0472">Membrane</keyword>
<evidence type="ECO:0000313" key="4">
    <source>
        <dbReference type="Proteomes" id="UP000664169"/>
    </source>
</evidence>
<evidence type="ECO:0000256" key="2">
    <source>
        <dbReference type="SAM" id="Phobius"/>
    </source>
</evidence>
<name>A0A8H3EXG9_9LECA</name>
<organism evidence="3 4">
    <name type="scientific">Gomphillus americanus</name>
    <dbReference type="NCBI Taxonomy" id="1940652"/>
    <lineage>
        <taxon>Eukaryota</taxon>
        <taxon>Fungi</taxon>
        <taxon>Dikarya</taxon>
        <taxon>Ascomycota</taxon>
        <taxon>Pezizomycotina</taxon>
        <taxon>Lecanoromycetes</taxon>
        <taxon>OSLEUM clade</taxon>
        <taxon>Ostropomycetidae</taxon>
        <taxon>Ostropales</taxon>
        <taxon>Graphidaceae</taxon>
        <taxon>Gomphilloideae</taxon>
        <taxon>Gomphillus</taxon>
    </lineage>
</organism>
<sequence>MASSINEDVPTKVIPVPVETKKRVVKVRRVKKVPVSNSIGTSIPKGLTSTGEPTGKPPQETATDVSGSVITAQNDMSEKPMNGTMSSKITPTSKVTTNTAVLSRHDKKNRRQNQNVSQFFQRCASSLLRSFFNRGEADDVEDELEDDEEDDDEEDDDADDEDADEDEGEAERSEKGVPQTDREQDQNHSERYHQSQHDINRDKDIKQALQATTNVLDRHNYQQPATKNTAGTAHKRSATTNNDKPERAVGVQVARVPSRTGSEERAEVISIKHRSSSIALGAVIVKSINILLPIFFTVIAILHIVKIGQPQNAAFPQAVMQANKIAITLWPIMFAAIATQSLKTYATYQAERGIKLMTLEQLLHSSSFSSALKQPLLLRKISWASVALFLLWALSPLASQALQNMAYVRPDNVITPQNITYAMTGGNLNTALSGTLETISRDSLFGSAILSNKAQSPQDAWGYPRIPAIRSLSNPDAAGWYTVSETDIPSGETIYSSLMGTPYLNVSTTQDTQFTATTSYFSLNCTAPTVTTAAEFNRSAFTSSSTLTLWLRLQSSDDLGSSGSMDWASLIDNMDVMNGNGENGIQNSTKFALSKCNYESTVVSAQIACTTNSPSGPCSVTKIQPYNGSDLANYTIYWGSYALSPFLRAVSGTLQGVPTLHELYVSDPTKIMSGSAGTTSIVNLTSELFTERVQSLVNTFYQVAGGGNAYTEGLTMSYNGQKPLFTANGDYIDQSLVWDVLPYWVALFFFSNAIILLLAIADIICEAKTVSPDFLGFASNLVRNNQYLRKEMRGRKLGGHEKARALSDLCVMLQDDNGGNAKGKIVLAPRSANSVRLRKDRDYL</sequence>
<feature type="compositionally biased region" description="Acidic residues" evidence="1">
    <location>
        <begin position="138"/>
        <end position="169"/>
    </location>
</feature>
<comment type="caution">
    <text evidence="3">The sequence shown here is derived from an EMBL/GenBank/DDBJ whole genome shotgun (WGS) entry which is preliminary data.</text>
</comment>
<dbReference type="AlphaFoldDB" id="A0A8H3EXG9"/>
<dbReference type="Proteomes" id="UP000664169">
    <property type="component" value="Unassembled WGS sequence"/>
</dbReference>
<reference evidence="3" key="1">
    <citation type="submission" date="2021-03" db="EMBL/GenBank/DDBJ databases">
        <authorList>
            <person name="Tagirdzhanova G."/>
        </authorList>
    </citation>
    <scope>NUCLEOTIDE SEQUENCE</scope>
</reference>
<protein>
    <submittedName>
        <fullName evidence="3">Uncharacterized protein</fullName>
    </submittedName>
</protein>
<dbReference type="EMBL" id="CAJPDQ010000010">
    <property type="protein sequence ID" value="CAF9915341.1"/>
    <property type="molecule type" value="Genomic_DNA"/>
</dbReference>
<feature type="compositionally biased region" description="Basic and acidic residues" evidence="1">
    <location>
        <begin position="170"/>
        <end position="202"/>
    </location>
</feature>
<feature type="compositionally biased region" description="Polar residues" evidence="1">
    <location>
        <begin position="60"/>
        <end position="75"/>
    </location>
</feature>
<evidence type="ECO:0000313" key="3">
    <source>
        <dbReference type="EMBL" id="CAF9915341.1"/>
    </source>
</evidence>
<feature type="region of interest" description="Disordered" evidence="1">
    <location>
        <begin position="37"/>
        <end position="116"/>
    </location>
</feature>
<keyword evidence="2" id="KW-0812">Transmembrane</keyword>
<feature type="compositionally biased region" description="Polar residues" evidence="1">
    <location>
        <begin position="215"/>
        <end position="231"/>
    </location>
</feature>
<feature type="transmembrane region" description="Helical" evidence="2">
    <location>
        <begin position="278"/>
        <end position="305"/>
    </location>
</feature>
<feature type="transmembrane region" description="Helical" evidence="2">
    <location>
        <begin position="325"/>
        <end position="346"/>
    </location>
</feature>
<gene>
    <name evidence="3" type="ORF">GOMPHAMPRED_000709</name>
</gene>
<keyword evidence="2" id="KW-1133">Transmembrane helix</keyword>
<feature type="transmembrane region" description="Helical" evidence="2">
    <location>
        <begin position="741"/>
        <end position="761"/>
    </location>
</feature>
<proteinExistence type="predicted"/>
<feature type="compositionally biased region" description="Polar residues" evidence="1">
    <location>
        <begin position="83"/>
        <end position="101"/>
    </location>
</feature>
<keyword evidence="4" id="KW-1185">Reference proteome</keyword>
<accession>A0A8H3EXG9</accession>
<feature type="region of interest" description="Disordered" evidence="1">
    <location>
        <begin position="134"/>
        <end position="202"/>
    </location>
</feature>